<dbReference type="Pfam" id="PF14497">
    <property type="entry name" value="GST_C_3"/>
    <property type="match status" value="1"/>
</dbReference>
<dbReference type="AlphaFoldDB" id="A0A261VLI0"/>
<dbReference type="Gene3D" id="1.20.1050.10">
    <property type="match status" value="1"/>
</dbReference>
<dbReference type="FunFam" id="1.20.1050.10:FF:000051">
    <property type="entry name" value="Glutathione S-transferase"/>
    <property type="match status" value="1"/>
</dbReference>
<organism evidence="3 4">
    <name type="scientific">Bordetella genomosp. 12</name>
    <dbReference type="NCBI Taxonomy" id="463035"/>
    <lineage>
        <taxon>Bacteria</taxon>
        <taxon>Pseudomonadati</taxon>
        <taxon>Pseudomonadota</taxon>
        <taxon>Betaproteobacteria</taxon>
        <taxon>Burkholderiales</taxon>
        <taxon>Alcaligenaceae</taxon>
        <taxon>Bordetella</taxon>
    </lineage>
</organism>
<dbReference type="GO" id="GO:0006749">
    <property type="term" value="P:glutathione metabolic process"/>
    <property type="evidence" value="ECO:0007669"/>
    <property type="project" value="TreeGrafter"/>
</dbReference>
<dbReference type="PANTHER" id="PTHR11571">
    <property type="entry name" value="GLUTATHIONE S-TRANSFERASE"/>
    <property type="match status" value="1"/>
</dbReference>
<dbReference type="CDD" id="cd03039">
    <property type="entry name" value="GST_N_Sigma_like"/>
    <property type="match status" value="1"/>
</dbReference>
<dbReference type="EMBL" id="NEVU01000002">
    <property type="protein sequence ID" value="OZI74919.1"/>
    <property type="molecule type" value="Genomic_DNA"/>
</dbReference>
<dbReference type="GO" id="GO:0004364">
    <property type="term" value="F:glutathione transferase activity"/>
    <property type="evidence" value="ECO:0007669"/>
    <property type="project" value="TreeGrafter"/>
</dbReference>
<accession>A0A261VLI0</accession>
<feature type="domain" description="GST N-terminal" evidence="1">
    <location>
        <begin position="1"/>
        <end position="86"/>
    </location>
</feature>
<evidence type="ECO:0000313" key="3">
    <source>
        <dbReference type="EMBL" id="OZI74919.1"/>
    </source>
</evidence>
<sequence length="243" mass="27742">MSYQLWYWSDIPGRGEFVRLALEAGNIPYRDCAREPDIGSKGLIDDMLRPRQHPPFAPPYLVADGMTLGQTANILYFLGERHGLAPDDVAGRLWVNQLQLTIADIVAEAHDVHHPIATSLYYEDQQTEAKRRASYFRQERIPKYLAYFERVLQDGDGWLAGGARWSYADLSLYHLIFGLLYAFPHRMARIARDYPRVFAVHDRVANLPALQTYLTSPRRLAMGMDLFRHYAELDDGPSGDSLG</sequence>
<evidence type="ECO:0000259" key="1">
    <source>
        <dbReference type="PROSITE" id="PS50404"/>
    </source>
</evidence>
<dbReference type="PANTHER" id="PTHR11571:SF263">
    <property type="entry name" value="GLUTATHIONE S-TRANSFERASE"/>
    <property type="match status" value="1"/>
</dbReference>
<dbReference type="InterPro" id="IPR010987">
    <property type="entry name" value="Glutathione-S-Trfase_C-like"/>
</dbReference>
<dbReference type="InterPro" id="IPR004046">
    <property type="entry name" value="GST_C"/>
</dbReference>
<dbReference type="OrthoDB" id="6043394at2"/>
<evidence type="ECO:0000313" key="4">
    <source>
        <dbReference type="Proteomes" id="UP000216429"/>
    </source>
</evidence>
<protein>
    <submittedName>
        <fullName evidence="3">Glutathione S-transferase</fullName>
    </submittedName>
</protein>
<dbReference type="InterPro" id="IPR004045">
    <property type="entry name" value="Glutathione_S-Trfase_N"/>
</dbReference>
<dbReference type="InterPro" id="IPR050213">
    <property type="entry name" value="GST_superfamily"/>
</dbReference>
<dbReference type="RefSeq" id="WP_094813000.1">
    <property type="nucleotide sequence ID" value="NZ_NEVU01000002.1"/>
</dbReference>
<evidence type="ECO:0000259" key="2">
    <source>
        <dbReference type="PROSITE" id="PS50405"/>
    </source>
</evidence>
<gene>
    <name evidence="3" type="ORF">CAL22_10855</name>
</gene>
<dbReference type="PROSITE" id="PS50405">
    <property type="entry name" value="GST_CTER"/>
    <property type="match status" value="1"/>
</dbReference>
<dbReference type="CDD" id="cd03192">
    <property type="entry name" value="GST_C_Sigma_like"/>
    <property type="match status" value="1"/>
</dbReference>
<keyword evidence="3" id="KW-0808">Transferase</keyword>
<comment type="caution">
    <text evidence="3">The sequence shown here is derived from an EMBL/GenBank/DDBJ whole genome shotgun (WGS) entry which is preliminary data.</text>
</comment>
<dbReference type="SUPFAM" id="SSF52833">
    <property type="entry name" value="Thioredoxin-like"/>
    <property type="match status" value="1"/>
</dbReference>
<dbReference type="PROSITE" id="PS50404">
    <property type="entry name" value="GST_NTER"/>
    <property type="match status" value="1"/>
</dbReference>
<dbReference type="InterPro" id="IPR036282">
    <property type="entry name" value="Glutathione-S-Trfase_C_sf"/>
</dbReference>
<dbReference type="Proteomes" id="UP000216429">
    <property type="component" value="Unassembled WGS sequence"/>
</dbReference>
<feature type="domain" description="GST C-terminal" evidence="2">
    <location>
        <begin position="88"/>
        <end position="224"/>
    </location>
</feature>
<reference evidence="4" key="1">
    <citation type="submission" date="2017-05" db="EMBL/GenBank/DDBJ databases">
        <title>Complete and WGS of Bordetella genogroups.</title>
        <authorList>
            <person name="Spilker T."/>
            <person name="Lipuma J."/>
        </authorList>
    </citation>
    <scope>NUCLEOTIDE SEQUENCE [LARGE SCALE GENOMIC DNA]</scope>
    <source>
        <strain evidence="4">AU6712</strain>
    </source>
</reference>
<dbReference type="InterPro" id="IPR036249">
    <property type="entry name" value="Thioredoxin-like_sf"/>
</dbReference>
<name>A0A261VLI0_9BORD</name>
<dbReference type="SUPFAM" id="SSF47616">
    <property type="entry name" value="GST C-terminal domain-like"/>
    <property type="match status" value="1"/>
</dbReference>
<keyword evidence="4" id="KW-1185">Reference proteome</keyword>
<dbReference type="Gene3D" id="3.40.30.10">
    <property type="entry name" value="Glutaredoxin"/>
    <property type="match status" value="1"/>
</dbReference>
<proteinExistence type="predicted"/>